<dbReference type="InterPro" id="IPR009030">
    <property type="entry name" value="Growth_fac_rcpt_cys_sf"/>
</dbReference>
<dbReference type="InterPro" id="IPR026823">
    <property type="entry name" value="cEGF"/>
</dbReference>
<feature type="compositionally biased region" description="Low complexity" evidence="12">
    <location>
        <begin position="108"/>
        <end position="126"/>
    </location>
</feature>
<feature type="domain" description="EGF-like" evidence="14">
    <location>
        <begin position="257"/>
        <end position="299"/>
    </location>
</feature>
<evidence type="ECO:0000256" key="1">
    <source>
        <dbReference type="ARBA" id="ARBA00004498"/>
    </source>
</evidence>
<reference evidence="15" key="1">
    <citation type="submission" date="2025-05" db="UniProtKB">
        <authorList>
            <consortium name="Ensembl"/>
        </authorList>
    </citation>
    <scope>IDENTIFICATION</scope>
</reference>
<evidence type="ECO:0000256" key="5">
    <source>
        <dbReference type="ARBA" id="ARBA00022536"/>
    </source>
</evidence>
<keyword evidence="16" id="KW-1185">Reference proteome</keyword>
<dbReference type="PANTHER" id="PTHR24050">
    <property type="entry name" value="PA14 DOMAIN-CONTAINING PROTEIN"/>
    <property type="match status" value="1"/>
</dbReference>
<dbReference type="SUPFAM" id="SSF57184">
    <property type="entry name" value="Growth factor receptor domain"/>
    <property type="match status" value="1"/>
</dbReference>
<dbReference type="PROSITE" id="PS01187">
    <property type="entry name" value="EGF_CA"/>
    <property type="match status" value="1"/>
</dbReference>
<evidence type="ECO:0000256" key="4">
    <source>
        <dbReference type="ARBA" id="ARBA00022530"/>
    </source>
</evidence>
<feature type="domain" description="EGF-like" evidence="14">
    <location>
        <begin position="176"/>
        <end position="216"/>
    </location>
</feature>
<organism evidence="15 16">
    <name type="scientific">Eptatretus burgeri</name>
    <name type="common">Inshore hagfish</name>
    <dbReference type="NCBI Taxonomy" id="7764"/>
    <lineage>
        <taxon>Eukaryota</taxon>
        <taxon>Metazoa</taxon>
        <taxon>Chordata</taxon>
        <taxon>Craniata</taxon>
        <taxon>Vertebrata</taxon>
        <taxon>Cyclostomata</taxon>
        <taxon>Myxini</taxon>
        <taxon>Myxiniformes</taxon>
        <taxon>Myxinidae</taxon>
        <taxon>Eptatretinae</taxon>
        <taxon>Eptatretus</taxon>
    </lineage>
</organism>
<dbReference type="PROSITE" id="PS01186">
    <property type="entry name" value="EGF_2"/>
    <property type="match status" value="3"/>
</dbReference>
<dbReference type="InterPro" id="IPR052235">
    <property type="entry name" value="Nephronectin_domain"/>
</dbReference>
<dbReference type="FunFam" id="2.10.25.10:FF:000240">
    <property type="entry name" value="Vitamin K-dependent protein S"/>
    <property type="match status" value="2"/>
</dbReference>
<dbReference type="Ensembl" id="ENSEBUT00000022467.1">
    <property type="protein sequence ID" value="ENSEBUP00000021891.1"/>
    <property type="gene ID" value="ENSEBUG00000013496.1"/>
</dbReference>
<keyword evidence="10" id="KW-0325">Glycoprotein</keyword>
<evidence type="ECO:0000256" key="13">
    <source>
        <dbReference type="SAM" id="SignalP"/>
    </source>
</evidence>
<keyword evidence="9 11" id="KW-1015">Disulfide bond</keyword>
<dbReference type="InterPro" id="IPR018097">
    <property type="entry name" value="EGF_Ca-bd_CS"/>
</dbReference>
<evidence type="ECO:0000256" key="10">
    <source>
        <dbReference type="ARBA" id="ARBA00023180"/>
    </source>
</evidence>
<dbReference type="OMA" id="QSECVNT"/>
<evidence type="ECO:0000256" key="3">
    <source>
        <dbReference type="ARBA" id="ARBA00022525"/>
    </source>
</evidence>
<evidence type="ECO:0000256" key="2">
    <source>
        <dbReference type="ARBA" id="ARBA00006127"/>
    </source>
</evidence>
<dbReference type="Gene3D" id="2.10.25.10">
    <property type="entry name" value="Laminin"/>
    <property type="match status" value="4"/>
</dbReference>
<dbReference type="Pfam" id="PF07645">
    <property type="entry name" value="EGF_CA"/>
    <property type="match status" value="2"/>
</dbReference>
<feature type="chain" id="PRO_5044680634" evidence="13">
    <location>
        <begin position="20"/>
        <end position="460"/>
    </location>
</feature>
<sequence length="460" mass="51626">MHTFLALVMLLLAPSLCLSQVPHHAQCMEGYTWDAQQRNCKDINECESIPEACKGDMKCVNHNAGYLCLPKTATFLVTDRWNNPGERRDTVPSRPSTGRIYRPSNPHSSTSSSSRGSSSSTSIDRTSTLRRRPTFTPSRSRTRTSGRLPWSHGGTDSSRSPCPLGYVLDSRNQCMDLDECAIGTYRCPHAQSCINTVGSYTCSCPDGFHMVEGNCEDTDECSMEGTCSQQCTNTYGSFACRCETGYALDLDGRTCQDVDECNYSERQHQCQHNCFNEPGSFTCVCPNGYSLQPDGRSCRDVDECKGQSHNCSDDERCYNVFGGNKCLERLQCEEPYTQTGEDRCICPNEKTTCINKPYTTMRMYMHLRSERNTPSDIFQMQATTRYPGAFYTFFIRAGNDNREFLMRPMGASSAMLVLVKPIVGPREIVLDLEMITVNPSLNYHGTSVIQLWIFVSAFPF</sequence>
<feature type="domain" description="EGF-like" evidence="14">
    <location>
        <begin position="217"/>
        <end position="256"/>
    </location>
</feature>
<evidence type="ECO:0000256" key="11">
    <source>
        <dbReference type="PROSITE-ProRule" id="PRU00076"/>
    </source>
</evidence>
<comment type="similarity">
    <text evidence="2">Belongs to the fibulin family.</text>
</comment>
<dbReference type="Pfam" id="PF12662">
    <property type="entry name" value="cEGF"/>
    <property type="match status" value="2"/>
</dbReference>
<evidence type="ECO:0000256" key="6">
    <source>
        <dbReference type="ARBA" id="ARBA00022729"/>
    </source>
</evidence>
<evidence type="ECO:0000313" key="15">
    <source>
        <dbReference type="Ensembl" id="ENSEBUP00000021870.1"/>
    </source>
</evidence>
<dbReference type="PANTHER" id="PTHR24050:SF28">
    <property type="entry name" value="UROMODULIN-LIKE"/>
    <property type="match status" value="1"/>
</dbReference>
<evidence type="ECO:0000256" key="7">
    <source>
        <dbReference type="ARBA" id="ARBA00022737"/>
    </source>
</evidence>
<dbReference type="AlphaFoldDB" id="A0A8C4WZL3"/>
<dbReference type="GO" id="GO:0005509">
    <property type="term" value="F:calcium ion binding"/>
    <property type="evidence" value="ECO:0007669"/>
    <property type="project" value="InterPro"/>
</dbReference>
<keyword evidence="3" id="KW-0964">Secreted</keyword>
<dbReference type="SMART" id="SM00179">
    <property type="entry name" value="EGF_CA"/>
    <property type="match status" value="5"/>
</dbReference>
<comment type="caution">
    <text evidence="11">Lacks conserved residue(s) required for the propagation of feature annotation.</text>
</comment>
<keyword evidence="7" id="KW-0677">Repeat</keyword>
<evidence type="ECO:0000313" key="16">
    <source>
        <dbReference type="Proteomes" id="UP000694388"/>
    </source>
</evidence>
<feature type="compositionally biased region" description="Low complexity" evidence="12">
    <location>
        <begin position="134"/>
        <end position="149"/>
    </location>
</feature>
<dbReference type="PROSITE" id="PS50026">
    <property type="entry name" value="EGF_3"/>
    <property type="match status" value="3"/>
</dbReference>
<keyword evidence="5 11" id="KW-0245">EGF-like domain</keyword>
<dbReference type="InterPro" id="IPR055088">
    <property type="entry name" value="Fibulin_C"/>
</dbReference>
<feature type="region of interest" description="Disordered" evidence="12">
    <location>
        <begin position="80"/>
        <end position="159"/>
    </location>
</feature>
<evidence type="ECO:0000259" key="14">
    <source>
        <dbReference type="PROSITE" id="PS50026"/>
    </source>
</evidence>
<evidence type="ECO:0000256" key="12">
    <source>
        <dbReference type="SAM" id="MobiDB-lite"/>
    </source>
</evidence>
<keyword evidence="4" id="KW-0272">Extracellular matrix</keyword>
<dbReference type="InterPro" id="IPR001881">
    <property type="entry name" value="EGF-like_Ca-bd_dom"/>
</dbReference>
<protein>
    <submittedName>
        <fullName evidence="15">Fibulin 5</fullName>
    </submittedName>
</protein>
<dbReference type="Pfam" id="PF22914">
    <property type="entry name" value="Fibulin_C"/>
    <property type="match status" value="1"/>
</dbReference>
<name>A0A8C4WZL3_EPTBU</name>
<dbReference type="PROSITE" id="PS00010">
    <property type="entry name" value="ASX_HYDROXYL"/>
    <property type="match status" value="3"/>
</dbReference>
<dbReference type="InterPro" id="IPR000152">
    <property type="entry name" value="EGF-type_Asp/Asn_hydroxyl_site"/>
</dbReference>
<dbReference type="CDD" id="cd00054">
    <property type="entry name" value="EGF_CA"/>
    <property type="match status" value="2"/>
</dbReference>
<evidence type="ECO:0000256" key="9">
    <source>
        <dbReference type="ARBA" id="ARBA00023157"/>
    </source>
</evidence>
<dbReference type="Proteomes" id="UP000694388">
    <property type="component" value="Unplaced"/>
</dbReference>
<dbReference type="InterPro" id="IPR049883">
    <property type="entry name" value="NOTCH1_EGF-like"/>
</dbReference>
<comment type="subcellular location">
    <subcellularLocation>
        <location evidence="1">Secreted</location>
        <location evidence="1">Extracellular space</location>
        <location evidence="1">Extracellular matrix</location>
    </subcellularLocation>
</comment>
<keyword evidence="6 13" id="KW-0732">Signal</keyword>
<accession>A0A8C4WZL3</accession>
<keyword evidence="8" id="KW-0106">Calcium</keyword>
<dbReference type="InterPro" id="IPR000742">
    <property type="entry name" value="EGF"/>
</dbReference>
<evidence type="ECO:0000256" key="8">
    <source>
        <dbReference type="ARBA" id="ARBA00022837"/>
    </source>
</evidence>
<feature type="disulfide bond" evidence="11">
    <location>
        <begin position="221"/>
        <end position="231"/>
    </location>
</feature>
<proteinExistence type="inferred from homology"/>
<dbReference type="Ensembl" id="ENSEBUT00000022446.1">
    <property type="protein sequence ID" value="ENSEBUP00000021870.1"/>
    <property type="gene ID" value="ENSEBUG00000013496.1"/>
</dbReference>
<dbReference type="FunFam" id="2.10.25.10:FF:000038">
    <property type="entry name" value="Fibrillin 2"/>
    <property type="match status" value="1"/>
</dbReference>
<feature type="signal peptide" evidence="13">
    <location>
        <begin position="1"/>
        <end position="19"/>
    </location>
</feature>
<dbReference type="SMART" id="SM00181">
    <property type="entry name" value="EGF"/>
    <property type="match status" value="3"/>
</dbReference>
<dbReference type="GeneTree" id="ENSGT00940000158774"/>